<dbReference type="SMART" id="SM00192">
    <property type="entry name" value="LDLa"/>
    <property type="match status" value="1"/>
</dbReference>
<keyword evidence="1 2" id="KW-1015">Disulfide bond</keyword>
<dbReference type="CDD" id="cd00112">
    <property type="entry name" value="LDLa"/>
    <property type="match status" value="1"/>
</dbReference>
<feature type="disulfide bond" evidence="2">
    <location>
        <begin position="80"/>
        <end position="98"/>
    </location>
</feature>
<keyword evidence="4" id="KW-1185">Reference proteome</keyword>
<organism evidence="3 4">
    <name type="scientific">Eumeta variegata</name>
    <name type="common">Bagworm moth</name>
    <name type="synonym">Eumeta japonica</name>
    <dbReference type="NCBI Taxonomy" id="151549"/>
    <lineage>
        <taxon>Eukaryota</taxon>
        <taxon>Metazoa</taxon>
        <taxon>Ecdysozoa</taxon>
        <taxon>Arthropoda</taxon>
        <taxon>Hexapoda</taxon>
        <taxon>Insecta</taxon>
        <taxon>Pterygota</taxon>
        <taxon>Neoptera</taxon>
        <taxon>Endopterygota</taxon>
        <taxon>Lepidoptera</taxon>
        <taxon>Glossata</taxon>
        <taxon>Ditrysia</taxon>
        <taxon>Tineoidea</taxon>
        <taxon>Psychidae</taxon>
        <taxon>Oiketicinae</taxon>
        <taxon>Eumeta</taxon>
    </lineage>
</organism>
<dbReference type="PROSITE" id="PS50068">
    <property type="entry name" value="LDLRA_2"/>
    <property type="match status" value="1"/>
</dbReference>
<dbReference type="InterPro" id="IPR002172">
    <property type="entry name" value="LDrepeatLR_classA_rpt"/>
</dbReference>
<reference evidence="3 4" key="1">
    <citation type="journal article" date="2019" name="Commun. Biol.">
        <title>The bagworm genome reveals a unique fibroin gene that provides high tensile strength.</title>
        <authorList>
            <person name="Kono N."/>
            <person name="Nakamura H."/>
            <person name="Ohtoshi R."/>
            <person name="Tomita M."/>
            <person name="Numata K."/>
            <person name="Arakawa K."/>
        </authorList>
    </citation>
    <scope>NUCLEOTIDE SEQUENCE [LARGE SCALE GENOMIC DNA]</scope>
</reference>
<dbReference type="OrthoDB" id="2019384at2759"/>
<dbReference type="InterPro" id="IPR036055">
    <property type="entry name" value="LDL_receptor-like_sf"/>
</dbReference>
<proteinExistence type="predicted"/>
<dbReference type="Gene3D" id="4.10.400.10">
    <property type="entry name" value="Low-density Lipoprotein Receptor"/>
    <property type="match status" value="1"/>
</dbReference>
<dbReference type="SUPFAM" id="SSF57424">
    <property type="entry name" value="LDL receptor-like module"/>
    <property type="match status" value="1"/>
</dbReference>
<keyword evidence="3" id="KW-0449">Lipoprotein</keyword>
<comment type="caution">
    <text evidence="2">Lacks conserved residue(s) required for the propagation of feature annotation.</text>
</comment>
<dbReference type="PROSITE" id="PS01209">
    <property type="entry name" value="LDLRA_1"/>
    <property type="match status" value="1"/>
</dbReference>
<dbReference type="EMBL" id="BGZK01000316">
    <property type="protein sequence ID" value="GBP36292.1"/>
    <property type="molecule type" value="Genomic_DNA"/>
</dbReference>
<comment type="caution">
    <text evidence="3">The sequence shown here is derived from an EMBL/GenBank/DDBJ whole genome shotgun (WGS) entry which is preliminary data.</text>
</comment>
<evidence type="ECO:0000256" key="1">
    <source>
        <dbReference type="ARBA" id="ARBA00023157"/>
    </source>
</evidence>
<accession>A0A4C1VDD5</accession>
<dbReference type="Proteomes" id="UP000299102">
    <property type="component" value="Unassembled WGS sequence"/>
</dbReference>
<dbReference type="AlphaFoldDB" id="A0A4C1VDD5"/>
<keyword evidence="3" id="KW-0675">Receptor</keyword>
<evidence type="ECO:0000256" key="2">
    <source>
        <dbReference type="PROSITE-ProRule" id="PRU00124"/>
    </source>
</evidence>
<sequence>MAAIRDVGFEILDHSPYSADLRPTIFKVKEYLKRQTFEDIEAVVATLKKFLGLFLDRDEIETGSGRALALRDVTEEQWQCRDGSCIRADAKCNGTRTCADGSDETHALCRSITSVQAFTAQNTHNN</sequence>
<evidence type="ECO:0000313" key="3">
    <source>
        <dbReference type="EMBL" id="GBP36292.1"/>
    </source>
</evidence>
<gene>
    <name evidence="3" type="primary">Lrp2</name>
    <name evidence="3" type="ORF">EVAR_85541_1</name>
</gene>
<dbReference type="InterPro" id="IPR023415">
    <property type="entry name" value="LDLR_class-A_CS"/>
</dbReference>
<protein>
    <submittedName>
        <fullName evidence="3">Low-density lipoprotein receptor-related protein 2</fullName>
    </submittedName>
</protein>
<dbReference type="Pfam" id="PF00057">
    <property type="entry name" value="Ldl_recept_a"/>
    <property type="match status" value="1"/>
</dbReference>
<evidence type="ECO:0000313" key="4">
    <source>
        <dbReference type="Proteomes" id="UP000299102"/>
    </source>
</evidence>
<name>A0A4C1VDD5_EUMVA</name>